<dbReference type="AlphaFoldDB" id="B1M302"/>
<feature type="region of interest" description="Disordered" evidence="1">
    <location>
        <begin position="28"/>
        <end position="51"/>
    </location>
</feature>
<reference evidence="2 3" key="1">
    <citation type="submission" date="2008-03" db="EMBL/GenBank/DDBJ databases">
        <title>Complete sequence of chromosome of Methylobacterium radiotolerans JCM 2831.</title>
        <authorList>
            <consortium name="US DOE Joint Genome Institute"/>
            <person name="Copeland A."/>
            <person name="Lucas S."/>
            <person name="Lapidus A."/>
            <person name="Glavina del Rio T."/>
            <person name="Dalin E."/>
            <person name="Tice H."/>
            <person name="Bruce D."/>
            <person name="Goodwin L."/>
            <person name="Pitluck S."/>
            <person name="Kiss H."/>
            <person name="Brettin T."/>
            <person name="Detter J.C."/>
            <person name="Han C."/>
            <person name="Kuske C.R."/>
            <person name="Schmutz J."/>
            <person name="Larimer F."/>
            <person name="Land M."/>
            <person name="Hauser L."/>
            <person name="Kyrpides N."/>
            <person name="Mikhailova N."/>
            <person name="Marx C.J."/>
            <person name="Richardson P."/>
        </authorList>
    </citation>
    <scope>NUCLEOTIDE SEQUENCE [LARGE SCALE GENOMIC DNA]</scope>
    <source>
        <strain evidence="3">ATCC 27329 / DSM 1819 / JCM 2831 / NBRC 15690 / NCIMB 10815 / 0-1</strain>
    </source>
</reference>
<evidence type="ECO:0000313" key="2">
    <source>
        <dbReference type="EMBL" id="ACB23293.1"/>
    </source>
</evidence>
<feature type="compositionally biased region" description="Basic and acidic residues" evidence="1">
    <location>
        <begin position="28"/>
        <end position="45"/>
    </location>
</feature>
<accession>B1M302</accession>
<proteinExistence type="predicted"/>
<protein>
    <submittedName>
        <fullName evidence="2">Uncharacterized protein</fullName>
    </submittedName>
</protein>
<dbReference type="EMBL" id="CP001001">
    <property type="protein sequence ID" value="ACB23293.1"/>
    <property type="molecule type" value="Genomic_DNA"/>
</dbReference>
<dbReference type="Proteomes" id="UP000006589">
    <property type="component" value="Chromosome"/>
</dbReference>
<sequence length="74" mass="8154">MIADIIVRAEHGRREWVDSRKFRVWRDGGRKAPRPERKGDLKGKVDAPATGWHDALDEHNATSAGLGAPQAVIG</sequence>
<gene>
    <name evidence="2" type="ordered locus">Mrad2831_1293</name>
</gene>
<name>B1M302_METRJ</name>
<evidence type="ECO:0000256" key="1">
    <source>
        <dbReference type="SAM" id="MobiDB-lite"/>
    </source>
</evidence>
<dbReference type="HOGENOM" id="CLU_2683662_0_0_5"/>
<dbReference type="KEGG" id="mrd:Mrad2831_1293"/>
<organism evidence="2 3">
    <name type="scientific">Methylobacterium radiotolerans (strain ATCC 27329 / DSM 1819 / JCM 2831 / NBRC 15690 / NCIMB 10815 / 0-1)</name>
    <dbReference type="NCBI Taxonomy" id="426355"/>
    <lineage>
        <taxon>Bacteria</taxon>
        <taxon>Pseudomonadati</taxon>
        <taxon>Pseudomonadota</taxon>
        <taxon>Alphaproteobacteria</taxon>
        <taxon>Hyphomicrobiales</taxon>
        <taxon>Methylobacteriaceae</taxon>
        <taxon>Methylobacterium</taxon>
    </lineage>
</organism>
<evidence type="ECO:0000313" key="3">
    <source>
        <dbReference type="Proteomes" id="UP000006589"/>
    </source>
</evidence>